<dbReference type="AlphaFoldDB" id="A0A1I7NU37"/>
<name>A0A1I7NU37_9HYPH</name>
<keyword evidence="3" id="KW-1185">Reference proteome</keyword>
<evidence type="ECO:0000313" key="2">
    <source>
        <dbReference type="EMBL" id="SFV38140.1"/>
    </source>
</evidence>
<feature type="signal peptide" evidence="1">
    <location>
        <begin position="1"/>
        <end position="24"/>
    </location>
</feature>
<dbReference type="Proteomes" id="UP000199423">
    <property type="component" value="Unassembled WGS sequence"/>
</dbReference>
<evidence type="ECO:0000256" key="1">
    <source>
        <dbReference type="SAM" id="SignalP"/>
    </source>
</evidence>
<dbReference type="EMBL" id="FPCH01000003">
    <property type="protein sequence ID" value="SFV38140.1"/>
    <property type="molecule type" value="Genomic_DNA"/>
</dbReference>
<proteinExistence type="predicted"/>
<accession>A0A1I7NU37</accession>
<sequence>MNVQKLVVALPVALLFAGTGQVQAGPTIEEAFALACVTDKWDVKEPEKGHKLVDYAGRCIDVPDDKSEALTSEDCVGKYEYMPDGSWKGSGTCTRNLKGGDHITDTWEEGSHLKVNVYKTTGGTGKYQGATGGGTYTMDSITDTLGGGRLKGKISLP</sequence>
<dbReference type="OrthoDB" id="7933397at2"/>
<evidence type="ECO:0000313" key="3">
    <source>
        <dbReference type="Proteomes" id="UP000199423"/>
    </source>
</evidence>
<gene>
    <name evidence="2" type="ORF">SAMN04488557_3543</name>
</gene>
<dbReference type="RefSeq" id="WP_092868992.1">
    <property type="nucleotide sequence ID" value="NZ_FPCH01000003.1"/>
</dbReference>
<feature type="chain" id="PRO_5011705839" evidence="1">
    <location>
        <begin position="25"/>
        <end position="157"/>
    </location>
</feature>
<organism evidence="2 3">
    <name type="scientific">Hyphomicrobium facile</name>
    <dbReference type="NCBI Taxonomy" id="51670"/>
    <lineage>
        <taxon>Bacteria</taxon>
        <taxon>Pseudomonadati</taxon>
        <taxon>Pseudomonadota</taxon>
        <taxon>Alphaproteobacteria</taxon>
        <taxon>Hyphomicrobiales</taxon>
        <taxon>Hyphomicrobiaceae</taxon>
        <taxon>Hyphomicrobium</taxon>
    </lineage>
</organism>
<reference evidence="3" key="1">
    <citation type="submission" date="2016-10" db="EMBL/GenBank/DDBJ databases">
        <authorList>
            <person name="Varghese N."/>
            <person name="Submissions S."/>
        </authorList>
    </citation>
    <scope>NUCLEOTIDE SEQUENCE [LARGE SCALE GENOMIC DNA]</scope>
    <source>
        <strain evidence="3">DSM 1565</strain>
    </source>
</reference>
<protein>
    <submittedName>
        <fullName evidence="2">Uncharacterized protein</fullName>
    </submittedName>
</protein>
<dbReference type="STRING" id="51670.SAMN04488557_3543"/>
<keyword evidence="1" id="KW-0732">Signal</keyword>